<comment type="caution">
    <text evidence="13">The sequence shown here is derived from an EMBL/GenBank/DDBJ whole genome shotgun (WGS) entry which is preliminary data.</text>
</comment>
<reference evidence="13 14" key="1">
    <citation type="journal article" date="2018" name="BMC Genomics">
        <title>Genomic evidence for intraspecific hybridization in a clonal and extremely halotolerant yeast.</title>
        <authorList>
            <person name="Gostincar C."/>
            <person name="Stajich J.E."/>
            <person name="Zupancic J."/>
            <person name="Zalar P."/>
            <person name="Gunde-Cimerman N."/>
        </authorList>
    </citation>
    <scope>NUCLEOTIDE SEQUENCE [LARGE SCALE GENOMIC DNA]</scope>
    <source>
        <strain evidence="13 14">EXF-171</strain>
    </source>
</reference>
<keyword evidence="7 11" id="KW-0560">Oxidoreductase</keyword>
<evidence type="ECO:0000256" key="6">
    <source>
        <dbReference type="ARBA" id="ARBA00022827"/>
    </source>
</evidence>
<comment type="cofactor">
    <cofactor evidence="11">
        <name>FAD</name>
        <dbReference type="ChEBI" id="CHEBI:57692"/>
    </cofactor>
    <text evidence="11">Binds 1 FAD per subunit.</text>
</comment>
<name>A0A3M7HZH5_HORWE</name>
<protein>
    <recommendedName>
        <fullName evidence="4 11">Protoporphyrinogen oxidase</fullName>
        <ecNumber evidence="4 11">1.3.3.4</ecNumber>
    </recommendedName>
</protein>
<evidence type="ECO:0000256" key="3">
    <source>
        <dbReference type="ARBA" id="ARBA00010551"/>
    </source>
</evidence>
<dbReference type="NCBIfam" id="TIGR00562">
    <property type="entry name" value="proto_IX_ox"/>
    <property type="match status" value="1"/>
</dbReference>
<evidence type="ECO:0000259" key="12">
    <source>
        <dbReference type="Pfam" id="PF01593"/>
    </source>
</evidence>
<evidence type="ECO:0000256" key="8">
    <source>
        <dbReference type="ARBA" id="ARBA00023133"/>
    </source>
</evidence>
<accession>A0A3M7HZH5</accession>
<comment type="similarity">
    <text evidence="3 11">Belongs to the protoporphyrinogen/coproporphyrinogen oxidase family. Protoporphyrinogen oxidase subfamily.</text>
</comment>
<dbReference type="PANTHER" id="PTHR42923:SF3">
    <property type="entry name" value="PROTOPORPHYRINOGEN OXIDASE"/>
    <property type="match status" value="1"/>
</dbReference>
<keyword evidence="8 11" id="KW-0350">Heme biosynthesis</keyword>
<dbReference type="GO" id="GO:0005743">
    <property type="term" value="C:mitochondrial inner membrane"/>
    <property type="evidence" value="ECO:0007669"/>
    <property type="project" value="UniProtKB-SubCell"/>
</dbReference>
<evidence type="ECO:0000313" key="14">
    <source>
        <dbReference type="Proteomes" id="UP000281468"/>
    </source>
</evidence>
<dbReference type="EMBL" id="QWIQ01000002">
    <property type="protein sequence ID" value="RMZ18569.1"/>
    <property type="molecule type" value="Genomic_DNA"/>
</dbReference>
<keyword evidence="6 11" id="KW-0274">FAD</keyword>
<evidence type="ECO:0000256" key="5">
    <source>
        <dbReference type="ARBA" id="ARBA00022630"/>
    </source>
</evidence>
<dbReference type="VEuPathDB" id="FungiDB:BTJ68_00325"/>
<evidence type="ECO:0000256" key="7">
    <source>
        <dbReference type="ARBA" id="ARBA00023002"/>
    </source>
</evidence>
<dbReference type="InterPro" id="IPR002937">
    <property type="entry name" value="Amino_oxidase"/>
</dbReference>
<comment type="function">
    <text evidence="1 11">Catalyzes the 6-electron oxidation of protoporphyrinogen-IX to form protoporphyrin-IX.</text>
</comment>
<gene>
    <name evidence="13" type="ORF">D0862_00208</name>
</gene>
<evidence type="ECO:0000313" key="13">
    <source>
        <dbReference type="EMBL" id="RMZ18569.1"/>
    </source>
</evidence>
<evidence type="ECO:0000256" key="10">
    <source>
        <dbReference type="ARBA" id="ARBA00047554"/>
    </source>
</evidence>
<feature type="domain" description="Amine oxidase" evidence="12">
    <location>
        <begin position="64"/>
        <end position="591"/>
    </location>
</feature>
<evidence type="ECO:0000256" key="11">
    <source>
        <dbReference type="RuleBase" id="RU367069"/>
    </source>
</evidence>
<dbReference type="PANTHER" id="PTHR42923">
    <property type="entry name" value="PROTOPORPHYRINOGEN OXIDASE"/>
    <property type="match status" value="1"/>
</dbReference>
<dbReference type="UniPathway" id="UPA00251">
    <property type="reaction ID" value="UER00324"/>
</dbReference>
<dbReference type="SUPFAM" id="SSF54373">
    <property type="entry name" value="FAD-linked reductases, C-terminal domain"/>
    <property type="match status" value="1"/>
</dbReference>
<organism evidence="13 14">
    <name type="scientific">Hortaea werneckii</name>
    <name type="common">Black yeast</name>
    <name type="synonym">Cladosporium werneckii</name>
    <dbReference type="NCBI Taxonomy" id="91943"/>
    <lineage>
        <taxon>Eukaryota</taxon>
        <taxon>Fungi</taxon>
        <taxon>Dikarya</taxon>
        <taxon>Ascomycota</taxon>
        <taxon>Pezizomycotina</taxon>
        <taxon>Dothideomycetes</taxon>
        <taxon>Dothideomycetidae</taxon>
        <taxon>Mycosphaerellales</taxon>
        <taxon>Teratosphaeriaceae</taxon>
        <taxon>Hortaea</taxon>
    </lineage>
</organism>
<dbReference type="InterPro" id="IPR050464">
    <property type="entry name" value="Zeta_carotene_desat/Oxidored"/>
</dbReference>
<evidence type="ECO:0000256" key="9">
    <source>
        <dbReference type="ARBA" id="ARBA00023244"/>
    </source>
</evidence>
<dbReference type="AlphaFoldDB" id="A0A3M7HZH5"/>
<evidence type="ECO:0000256" key="1">
    <source>
        <dbReference type="ARBA" id="ARBA00002600"/>
    </source>
</evidence>
<keyword evidence="9 11" id="KW-0627">Porphyrin biosynthesis</keyword>
<comment type="catalytic activity">
    <reaction evidence="10 11">
        <text>protoporphyrinogen IX + 3 O2 = protoporphyrin IX + 3 H2O2</text>
        <dbReference type="Rhea" id="RHEA:25576"/>
        <dbReference type="ChEBI" id="CHEBI:15379"/>
        <dbReference type="ChEBI" id="CHEBI:16240"/>
        <dbReference type="ChEBI" id="CHEBI:57306"/>
        <dbReference type="ChEBI" id="CHEBI:57307"/>
        <dbReference type="EC" id="1.3.3.4"/>
    </reaction>
</comment>
<dbReference type="SUPFAM" id="SSF51905">
    <property type="entry name" value="FAD/NAD(P)-binding domain"/>
    <property type="match status" value="1"/>
</dbReference>
<dbReference type="Proteomes" id="UP000281468">
    <property type="component" value="Unassembled WGS sequence"/>
</dbReference>
<dbReference type="InterPro" id="IPR004572">
    <property type="entry name" value="Protoporphyrinogen_oxidase"/>
</dbReference>
<dbReference type="Gene3D" id="3.50.50.60">
    <property type="entry name" value="FAD/NAD(P)-binding domain"/>
    <property type="match status" value="1"/>
</dbReference>
<dbReference type="Pfam" id="PF01593">
    <property type="entry name" value="Amino_oxidase"/>
    <property type="match status" value="1"/>
</dbReference>
<keyword evidence="5 11" id="KW-0285">Flavoprotein</keyword>
<dbReference type="EC" id="1.3.3.4" evidence="4 11"/>
<evidence type="ECO:0000256" key="2">
    <source>
        <dbReference type="ARBA" id="ARBA00005073"/>
    </source>
</evidence>
<sequence>MHHLSIAGNAAMLRHGNGVKLATGVRGRFLSLPVSARAAAVGLRHFSNGQPSGQHNIAVIGGGITGLASAYYLTKELPRAKITIYEASDRIGGWLSSKRVPVKDGTVLFEAGPRTLRPSGNGVLSARLLQELDLAKDTIFPQRSSPAARNRYVYYPDHLVCMPHPSYGIADNLWSLLTEPIFEKALLSGFTEIFKDPRSEDVKDESVGEFFSRRLSKPVVDRILSAVLHGIYAGDAWQLSAKSLFTTAWRDEANAGSIFAGMLRSRADGVEVTKREAEYLKEMKNFQWDDLLRATLRDSTVFTFRDGLGMLVDRMTRYLVQDGRVEFKTSTPVEDMSLSEDRSSIRITSKEGPAEYAHAISSLSPGHLNLASKNSGTTALVPAIPSVTVMTVNLYYRTPDLNPPGFGYVIPLATPFENNPERALGVVFDTAYSPSAQDLDQNNWQITNVEELKEARENGQLINVNDFAWYNMPERPVIQDDVKERGTKLTVMLGGHWWNDWPVYPDEQEGLALAKGVVERHLGIKEEPEVYSVNLQKDCIPQYTIGHESRLKTAHSNISQRFQGRLRVAGSWMNGVGVNDCLRSAYEVVKALKTGRDGTGLEHVGTNEYVRLKAVKAGQKAEE</sequence>
<proteinExistence type="inferred from homology"/>
<evidence type="ECO:0000256" key="4">
    <source>
        <dbReference type="ARBA" id="ARBA00012867"/>
    </source>
</evidence>
<dbReference type="InterPro" id="IPR036188">
    <property type="entry name" value="FAD/NAD-bd_sf"/>
</dbReference>
<comment type="pathway">
    <text evidence="2 11">Porphyrin-containing compound metabolism; protoporphyrin-IX biosynthesis; protoporphyrin-IX from protoporphyrinogen-IX: step 1/1.</text>
</comment>
<dbReference type="GO" id="GO:0004729">
    <property type="term" value="F:oxygen-dependent protoporphyrinogen oxidase activity"/>
    <property type="evidence" value="ECO:0007669"/>
    <property type="project" value="UniProtKB-UniRule"/>
</dbReference>
<dbReference type="GO" id="GO:0006782">
    <property type="term" value="P:protoporphyrinogen IX biosynthetic process"/>
    <property type="evidence" value="ECO:0007669"/>
    <property type="project" value="UniProtKB-UniRule"/>
</dbReference>
<comment type="subcellular location">
    <subcellularLocation>
        <location evidence="11">Mitochondrion inner membrane</location>
    </subcellularLocation>
</comment>